<protein>
    <submittedName>
        <fullName evidence="1">Uncharacterized protein</fullName>
    </submittedName>
</protein>
<sequence>MPTFLVLDRDQLALIFLKDIGEHGIPSQIVHGFDNGLSLP</sequence>
<dbReference type="HOGENOM" id="CLU_3292293_0_0_0"/>
<dbReference type="AlphaFoldDB" id="B3DWF0"/>
<reference evidence="1 2" key="1">
    <citation type="journal article" date="2008" name="Biol. Direct">
        <title>Complete genome sequence of the extremely acidophilic methanotroph isolate V4, Methylacidiphilum infernorum, a representative of the bacterial phylum Verrucomicrobia.</title>
        <authorList>
            <person name="Hou S."/>
            <person name="Makarova K.S."/>
            <person name="Saw J.H."/>
            <person name="Senin P."/>
            <person name="Ly B.V."/>
            <person name="Zhou Z."/>
            <person name="Ren Y."/>
            <person name="Wang J."/>
            <person name="Galperin M.Y."/>
            <person name="Omelchenko M.V."/>
            <person name="Wolf Y.I."/>
            <person name="Yutin N."/>
            <person name="Koonin E.V."/>
            <person name="Stott M.B."/>
            <person name="Mountain B.W."/>
            <person name="Crowe M.A."/>
            <person name="Smirnova A.V."/>
            <person name="Dunfield P.F."/>
            <person name="Feng L."/>
            <person name="Wang L."/>
            <person name="Alam M."/>
        </authorList>
    </citation>
    <scope>NUCLEOTIDE SEQUENCE [LARGE SCALE GENOMIC DNA]</scope>
    <source>
        <strain evidence="2">Isolate V4</strain>
    </source>
</reference>
<gene>
    <name evidence="1" type="ordered locus">Minf_1599</name>
</gene>
<name>B3DWF0_METI4</name>
<evidence type="ECO:0000313" key="2">
    <source>
        <dbReference type="Proteomes" id="UP000009149"/>
    </source>
</evidence>
<dbReference type="STRING" id="481448.Minf_1599"/>
<dbReference type="KEGG" id="min:Minf_1599"/>
<dbReference type="EMBL" id="CP000975">
    <property type="protein sequence ID" value="ACD83653.1"/>
    <property type="molecule type" value="Genomic_DNA"/>
</dbReference>
<proteinExistence type="predicted"/>
<evidence type="ECO:0000313" key="1">
    <source>
        <dbReference type="EMBL" id="ACD83653.1"/>
    </source>
</evidence>
<accession>B3DWF0</accession>
<dbReference type="Proteomes" id="UP000009149">
    <property type="component" value="Chromosome"/>
</dbReference>
<organism evidence="1 2">
    <name type="scientific">Methylacidiphilum infernorum (isolate V4)</name>
    <name type="common">Methylokorus infernorum (strain V4)</name>
    <dbReference type="NCBI Taxonomy" id="481448"/>
    <lineage>
        <taxon>Bacteria</taxon>
        <taxon>Pseudomonadati</taxon>
        <taxon>Verrucomicrobiota</taxon>
        <taxon>Methylacidiphilae</taxon>
        <taxon>Methylacidiphilales</taxon>
        <taxon>Methylacidiphilaceae</taxon>
        <taxon>Methylacidiphilum (ex Ratnadevi et al. 2023)</taxon>
    </lineage>
</organism>